<evidence type="ECO:0000313" key="2">
    <source>
        <dbReference type="Proteomes" id="UP001196413"/>
    </source>
</evidence>
<name>A0AAD5QP03_PARTN</name>
<reference evidence="1" key="1">
    <citation type="submission" date="2021-06" db="EMBL/GenBank/DDBJ databases">
        <title>Parelaphostrongylus tenuis whole genome reference sequence.</title>
        <authorList>
            <person name="Garwood T.J."/>
            <person name="Larsen P.A."/>
            <person name="Fountain-Jones N.M."/>
            <person name="Garbe J.R."/>
            <person name="Macchietto M.G."/>
            <person name="Kania S.A."/>
            <person name="Gerhold R.W."/>
            <person name="Richards J.E."/>
            <person name="Wolf T.M."/>
        </authorList>
    </citation>
    <scope>NUCLEOTIDE SEQUENCE</scope>
    <source>
        <strain evidence="1">MNPRO001-30</strain>
        <tissue evidence="1">Meninges</tissue>
    </source>
</reference>
<accession>A0AAD5QP03</accession>
<keyword evidence="2" id="KW-1185">Reference proteome</keyword>
<evidence type="ECO:0000313" key="1">
    <source>
        <dbReference type="EMBL" id="KAJ1353606.1"/>
    </source>
</evidence>
<dbReference type="Proteomes" id="UP001196413">
    <property type="component" value="Unassembled WGS sequence"/>
</dbReference>
<gene>
    <name evidence="1" type="ORF">KIN20_010266</name>
</gene>
<sequence length="98" mass="11739">MHDDNEFTHICAKLVIDTPLEIDKSSDRRSRTAPASALDRSYDEETMMNKGHHRHFFQGDANVEKRTTIISDEMRRNERIYRYVPYQRRCICTERSFQ</sequence>
<dbReference type="EMBL" id="JAHQIW010001777">
    <property type="protein sequence ID" value="KAJ1353606.1"/>
    <property type="molecule type" value="Genomic_DNA"/>
</dbReference>
<organism evidence="1 2">
    <name type="scientific">Parelaphostrongylus tenuis</name>
    <name type="common">Meningeal worm</name>
    <dbReference type="NCBI Taxonomy" id="148309"/>
    <lineage>
        <taxon>Eukaryota</taxon>
        <taxon>Metazoa</taxon>
        <taxon>Ecdysozoa</taxon>
        <taxon>Nematoda</taxon>
        <taxon>Chromadorea</taxon>
        <taxon>Rhabditida</taxon>
        <taxon>Rhabditina</taxon>
        <taxon>Rhabditomorpha</taxon>
        <taxon>Strongyloidea</taxon>
        <taxon>Metastrongylidae</taxon>
        <taxon>Parelaphostrongylus</taxon>
    </lineage>
</organism>
<comment type="caution">
    <text evidence="1">The sequence shown here is derived from an EMBL/GenBank/DDBJ whole genome shotgun (WGS) entry which is preliminary data.</text>
</comment>
<proteinExistence type="predicted"/>
<protein>
    <submittedName>
        <fullName evidence="1">Uncharacterized protein</fullName>
    </submittedName>
</protein>
<dbReference type="AlphaFoldDB" id="A0AAD5QP03"/>